<accession>A0A1R4GAR2</accession>
<dbReference type="EMBL" id="FUIE01000057">
    <property type="protein sequence ID" value="SJM65133.1"/>
    <property type="molecule type" value="Genomic_DNA"/>
</dbReference>
<organism evidence="2 3">
    <name type="scientific">Brevundimonas diminuta 3F5N</name>
    <dbReference type="NCBI Taxonomy" id="1255603"/>
    <lineage>
        <taxon>Bacteria</taxon>
        <taxon>Pseudomonadati</taxon>
        <taxon>Pseudomonadota</taxon>
        <taxon>Alphaproteobacteria</taxon>
        <taxon>Caulobacterales</taxon>
        <taxon>Caulobacteraceae</taxon>
        <taxon>Brevundimonas</taxon>
    </lineage>
</organism>
<sequence length="37" mass="4270">MGFFFAIAISLAIYAINLAYWDFGKRAARRLMGRNED</sequence>
<reference evidence="2 3" key="1">
    <citation type="submission" date="2017-02" db="EMBL/GenBank/DDBJ databases">
        <authorList>
            <person name="Peterson S.W."/>
        </authorList>
    </citation>
    <scope>NUCLEOTIDE SEQUENCE [LARGE SCALE GENOMIC DNA]</scope>
    <source>
        <strain evidence="2 3">3F5N</strain>
    </source>
</reference>
<keyword evidence="1" id="KW-1133">Transmembrane helix</keyword>
<gene>
    <name evidence="2" type="ORF">FM111_11045</name>
</gene>
<feature type="transmembrane region" description="Helical" evidence="1">
    <location>
        <begin position="6"/>
        <end position="24"/>
    </location>
</feature>
<name>A0A1R4GAR2_BREDI</name>
<proteinExistence type="predicted"/>
<dbReference type="Proteomes" id="UP000195766">
    <property type="component" value="Unassembled WGS sequence"/>
</dbReference>
<protein>
    <submittedName>
        <fullName evidence="2">Uncharacterized protein</fullName>
    </submittedName>
</protein>
<keyword evidence="1" id="KW-0472">Membrane</keyword>
<evidence type="ECO:0000256" key="1">
    <source>
        <dbReference type="SAM" id="Phobius"/>
    </source>
</evidence>
<dbReference type="AlphaFoldDB" id="A0A1R4GAR2"/>
<keyword evidence="1" id="KW-0812">Transmembrane</keyword>
<evidence type="ECO:0000313" key="3">
    <source>
        <dbReference type="Proteomes" id="UP000195766"/>
    </source>
</evidence>
<evidence type="ECO:0000313" key="2">
    <source>
        <dbReference type="EMBL" id="SJM65133.1"/>
    </source>
</evidence>